<protein>
    <submittedName>
        <fullName evidence="2">Uncharacterized protein</fullName>
    </submittedName>
</protein>
<evidence type="ECO:0000313" key="2">
    <source>
        <dbReference type="EMBL" id="TMI86948.1"/>
    </source>
</evidence>
<gene>
    <name evidence="2" type="ORF">E6H00_17100</name>
</gene>
<comment type="caution">
    <text evidence="2">The sequence shown here is derived from an EMBL/GenBank/DDBJ whole genome shotgun (WGS) entry which is preliminary data.</text>
</comment>
<dbReference type="AlphaFoldDB" id="A0A537JTT6"/>
<evidence type="ECO:0000256" key="1">
    <source>
        <dbReference type="SAM" id="MobiDB-lite"/>
    </source>
</evidence>
<reference evidence="2 3" key="1">
    <citation type="journal article" date="2019" name="Nat. Microbiol.">
        <title>Mediterranean grassland soil C-N compound turnover is dependent on rainfall and depth, and is mediated by genomically divergent microorganisms.</title>
        <authorList>
            <person name="Diamond S."/>
            <person name="Andeer P.F."/>
            <person name="Li Z."/>
            <person name="Crits-Christoph A."/>
            <person name="Burstein D."/>
            <person name="Anantharaman K."/>
            <person name="Lane K.R."/>
            <person name="Thomas B.C."/>
            <person name="Pan C."/>
            <person name="Northen T.R."/>
            <person name="Banfield J.F."/>
        </authorList>
    </citation>
    <scope>NUCLEOTIDE SEQUENCE [LARGE SCALE GENOMIC DNA]</scope>
    <source>
        <strain evidence="2">NP_3</strain>
    </source>
</reference>
<feature type="non-terminal residue" evidence="2">
    <location>
        <position position="76"/>
    </location>
</feature>
<dbReference type="Proteomes" id="UP000318509">
    <property type="component" value="Unassembled WGS sequence"/>
</dbReference>
<organism evidence="2 3">
    <name type="scientific">Candidatus Segetimicrobium genomatis</name>
    <dbReference type="NCBI Taxonomy" id="2569760"/>
    <lineage>
        <taxon>Bacteria</taxon>
        <taxon>Bacillati</taxon>
        <taxon>Candidatus Sysuimicrobiota</taxon>
        <taxon>Candidatus Sysuimicrobiia</taxon>
        <taxon>Candidatus Sysuimicrobiales</taxon>
        <taxon>Candidatus Segetimicrobiaceae</taxon>
        <taxon>Candidatus Segetimicrobium</taxon>
    </lineage>
</organism>
<sequence>MQDGDSSSAERERHAGGAGHAWGQADMARWTAGAPALADPAVTVQRLHQIKNAKLDRIKATGSSRGGLTGLVRTRD</sequence>
<proteinExistence type="predicted"/>
<dbReference type="EMBL" id="VBAK01000172">
    <property type="protein sequence ID" value="TMI86948.1"/>
    <property type="molecule type" value="Genomic_DNA"/>
</dbReference>
<accession>A0A537JTT6</accession>
<feature type="region of interest" description="Disordered" evidence="1">
    <location>
        <begin position="1"/>
        <end position="24"/>
    </location>
</feature>
<name>A0A537JTT6_9BACT</name>
<evidence type="ECO:0000313" key="3">
    <source>
        <dbReference type="Proteomes" id="UP000318509"/>
    </source>
</evidence>